<feature type="compositionally biased region" description="Acidic residues" evidence="1">
    <location>
        <begin position="130"/>
        <end position="144"/>
    </location>
</feature>
<proteinExistence type="predicted"/>
<evidence type="ECO:0000313" key="2">
    <source>
        <dbReference type="EnsemblPlants" id="TuG1812G0400003787.01.T01"/>
    </source>
</evidence>
<evidence type="ECO:0000256" key="1">
    <source>
        <dbReference type="SAM" id="MobiDB-lite"/>
    </source>
</evidence>
<organism evidence="2 3">
    <name type="scientific">Triticum urartu</name>
    <name type="common">Red wild einkorn</name>
    <name type="synonym">Crithodium urartu</name>
    <dbReference type="NCBI Taxonomy" id="4572"/>
    <lineage>
        <taxon>Eukaryota</taxon>
        <taxon>Viridiplantae</taxon>
        <taxon>Streptophyta</taxon>
        <taxon>Embryophyta</taxon>
        <taxon>Tracheophyta</taxon>
        <taxon>Spermatophyta</taxon>
        <taxon>Magnoliopsida</taxon>
        <taxon>Liliopsida</taxon>
        <taxon>Poales</taxon>
        <taxon>Poaceae</taxon>
        <taxon>BOP clade</taxon>
        <taxon>Pooideae</taxon>
        <taxon>Triticodae</taxon>
        <taxon>Triticeae</taxon>
        <taxon>Triticinae</taxon>
        <taxon>Triticum</taxon>
    </lineage>
</organism>
<accession>A0A8R7Q6Y8</accession>
<protein>
    <submittedName>
        <fullName evidence="2">Uncharacterized protein</fullName>
    </submittedName>
</protein>
<sequence length="144" mass="15801">MKRKLPVSGIQKGNGKGNAAATTRLPRKLTNDSSNVPIVELLYKVEKKPPPRRLPDPTGAGVRVGIAVASGSANYYEREATSSQAMENDKQAEEDHEEVEEDEEEDEEEQDTLFEVPPGVGDKSNSDGFVDSEEEAFEGDDMFE</sequence>
<dbReference type="Gramene" id="TuG1812G0400003787.01.T01">
    <property type="protein sequence ID" value="TuG1812G0400003787.01.T01"/>
    <property type="gene ID" value="TuG1812G0400003787.01"/>
</dbReference>
<dbReference type="Proteomes" id="UP000015106">
    <property type="component" value="Chromosome 4"/>
</dbReference>
<dbReference type="AlphaFoldDB" id="A0A8R7Q6Y8"/>
<reference evidence="2" key="3">
    <citation type="submission" date="2022-06" db="UniProtKB">
        <authorList>
            <consortium name="EnsemblPlants"/>
        </authorList>
    </citation>
    <scope>IDENTIFICATION</scope>
</reference>
<evidence type="ECO:0000313" key="3">
    <source>
        <dbReference type="Proteomes" id="UP000015106"/>
    </source>
</evidence>
<feature type="compositionally biased region" description="Acidic residues" evidence="1">
    <location>
        <begin position="94"/>
        <end position="112"/>
    </location>
</feature>
<keyword evidence="3" id="KW-1185">Reference proteome</keyword>
<feature type="region of interest" description="Disordered" evidence="1">
    <location>
        <begin position="75"/>
        <end position="144"/>
    </location>
</feature>
<dbReference type="EnsemblPlants" id="TuG1812G0400003787.01.T01">
    <property type="protein sequence ID" value="TuG1812G0400003787.01.T01"/>
    <property type="gene ID" value="TuG1812G0400003787.01"/>
</dbReference>
<reference evidence="3" key="1">
    <citation type="journal article" date="2013" name="Nature">
        <title>Draft genome of the wheat A-genome progenitor Triticum urartu.</title>
        <authorList>
            <person name="Ling H.Q."/>
            <person name="Zhao S."/>
            <person name="Liu D."/>
            <person name="Wang J."/>
            <person name="Sun H."/>
            <person name="Zhang C."/>
            <person name="Fan H."/>
            <person name="Li D."/>
            <person name="Dong L."/>
            <person name="Tao Y."/>
            <person name="Gao C."/>
            <person name="Wu H."/>
            <person name="Li Y."/>
            <person name="Cui Y."/>
            <person name="Guo X."/>
            <person name="Zheng S."/>
            <person name="Wang B."/>
            <person name="Yu K."/>
            <person name="Liang Q."/>
            <person name="Yang W."/>
            <person name="Lou X."/>
            <person name="Chen J."/>
            <person name="Feng M."/>
            <person name="Jian J."/>
            <person name="Zhang X."/>
            <person name="Luo G."/>
            <person name="Jiang Y."/>
            <person name="Liu J."/>
            <person name="Wang Z."/>
            <person name="Sha Y."/>
            <person name="Zhang B."/>
            <person name="Wu H."/>
            <person name="Tang D."/>
            <person name="Shen Q."/>
            <person name="Xue P."/>
            <person name="Zou S."/>
            <person name="Wang X."/>
            <person name="Liu X."/>
            <person name="Wang F."/>
            <person name="Yang Y."/>
            <person name="An X."/>
            <person name="Dong Z."/>
            <person name="Zhang K."/>
            <person name="Zhang X."/>
            <person name="Luo M.C."/>
            <person name="Dvorak J."/>
            <person name="Tong Y."/>
            <person name="Wang J."/>
            <person name="Yang H."/>
            <person name="Li Z."/>
            <person name="Wang D."/>
            <person name="Zhang A."/>
            <person name="Wang J."/>
        </authorList>
    </citation>
    <scope>NUCLEOTIDE SEQUENCE</scope>
    <source>
        <strain evidence="3">cv. G1812</strain>
    </source>
</reference>
<feature type="region of interest" description="Disordered" evidence="1">
    <location>
        <begin position="1"/>
        <end position="32"/>
    </location>
</feature>
<reference evidence="2" key="2">
    <citation type="submission" date="2018-03" db="EMBL/GenBank/DDBJ databases">
        <title>The Triticum urartu genome reveals the dynamic nature of wheat genome evolution.</title>
        <authorList>
            <person name="Ling H."/>
            <person name="Ma B."/>
            <person name="Shi X."/>
            <person name="Liu H."/>
            <person name="Dong L."/>
            <person name="Sun H."/>
            <person name="Cao Y."/>
            <person name="Gao Q."/>
            <person name="Zheng S."/>
            <person name="Li Y."/>
            <person name="Yu Y."/>
            <person name="Du H."/>
            <person name="Qi M."/>
            <person name="Li Y."/>
            <person name="Yu H."/>
            <person name="Cui Y."/>
            <person name="Wang N."/>
            <person name="Chen C."/>
            <person name="Wu H."/>
            <person name="Zhao Y."/>
            <person name="Zhang J."/>
            <person name="Li Y."/>
            <person name="Zhou W."/>
            <person name="Zhang B."/>
            <person name="Hu W."/>
            <person name="Eijk M."/>
            <person name="Tang J."/>
            <person name="Witsenboer H."/>
            <person name="Zhao S."/>
            <person name="Li Z."/>
            <person name="Zhang A."/>
            <person name="Wang D."/>
            <person name="Liang C."/>
        </authorList>
    </citation>
    <scope>NUCLEOTIDE SEQUENCE [LARGE SCALE GENOMIC DNA]</scope>
    <source>
        <strain evidence="2">cv. G1812</strain>
    </source>
</reference>
<name>A0A8R7Q6Y8_TRIUA</name>